<accession>A0ABS5EQH5</accession>
<comment type="caution">
    <text evidence="1">The sequence shown here is derived from an EMBL/GenBank/DDBJ whole genome shotgun (WGS) entry which is preliminary data.</text>
</comment>
<evidence type="ECO:0000313" key="1">
    <source>
        <dbReference type="EMBL" id="MBR0653298.1"/>
    </source>
</evidence>
<dbReference type="EMBL" id="JAAEDI010000045">
    <property type="protein sequence ID" value="MBR0653298.1"/>
    <property type="molecule type" value="Genomic_DNA"/>
</dbReference>
<dbReference type="Gene3D" id="2.60.120.260">
    <property type="entry name" value="Galactose-binding domain-like"/>
    <property type="match status" value="1"/>
</dbReference>
<keyword evidence="2" id="KW-1185">Reference proteome</keyword>
<dbReference type="Proteomes" id="UP000698752">
    <property type="component" value="Unassembled WGS sequence"/>
</dbReference>
<proteinExistence type="predicted"/>
<dbReference type="RefSeq" id="WP_211872004.1">
    <property type="nucleotide sequence ID" value="NZ_JAAEDI010000045.1"/>
</dbReference>
<protein>
    <recommendedName>
        <fullName evidence="3">F5/8 type C domain-containing protein</fullName>
    </recommendedName>
</protein>
<evidence type="ECO:0008006" key="3">
    <source>
        <dbReference type="Google" id="ProtNLM"/>
    </source>
</evidence>
<sequence length="302" mass="31445">MTWLTNSYRWGGAIPENAYWRVVPLATAYAGTPWPRIGEIIMAAGVGGAQLASGGTIIGAPTGFDISAGFARAFDGSAVTDVRGVAPLAAPSLWCGYQFPAPVKLGAIGIQAPASNQAETVAGIAIQYSADGIVWGTCEPSGPLRSLSASEVRWVPVKPVKANSRDKARIWRIANMSRGGGTVSIGQVYFRATPGGANLCVGGAHWGSNGTNQSVGPSEAFDGSLTQGFYGGANLSFLQYLWEEPPNPSYVALQRATGGNNGLEPTAFDVQWSCDGVNFTTALSVSGLSGWTSGQLREWAIP</sequence>
<gene>
    <name evidence="1" type="ORF">GXW78_26835</name>
</gene>
<organism evidence="1 2">
    <name type="scientific">Neoroseomonas terrae</name>
    <dbReference type="NCBI Taxonomy" id="424799"/>
    <lineage>
        <taxon>Bacteria</taxon>
        <taxon>Pseudomonadati</taxon>
        <taxon>Pseudomonadota</taxon>
        <taxon>Alphaproteobacteria</taxon>
        <taxon>Acetobacterales</taxon>
        <taxon>Acetobacteraceae</taxon>
        <taxon>Neoroseomonas</taxon>
    </lineage>
</organism>
<reference evidence="2" key="1">
    <citation type="journal article" date="2021" name="Syst. Appl. Microbiol.">
        <title>Roseomonas hellenica sp. nov., isolated from roots of wild-growing Alkanna tinctoria.</title>
        <authorList>
            <person name="Rat A."/>
            <person name="Naranjo H.D."/>
            <person name="Lebbe L."/>
            <person name="Cnockaert M."/>
            <person name="Krigas N."/>
            <person name="Grigoriadou K."/>
            <person name="Maloupa E."/>
            <person name="Willems A."/>
        </authorList>
    </citation>
    <scope>NUCLEOTIDE SEQUENCE [LARGE SCALE GENOMIC DNA]</scope>
    <source>
        <strain evidence="2">LMG 31159</strain>
    </source>
</reference>
<name>A0ABS5EQH5_9PROT</name>
<evidence type="ECO:0000313" key="2">
    <source>
        <dbReference type="Proteomes" id="UP000698752"/>
    </source>
</evidence>